<name>A0ABV3XPC0_9RHOB</name>
<dbReference type="Proteomes" id="UP001560019">
    <property type="component" value="Unassembled WGS sequence"/>
</dbReference>
<protein>
    <submittedName>
        <fullName evidence="2">Acyl-CoA synthetase (AMP-forming)/AMP-acid ligase II</fullName>
    </submittedName>
</protein>
<evidence type="ECO:0000313" key="3">
    <source>
        <dbReference type="Proteomes" id="UP001560019"/>
    </source>
</evidence>
<dbReference type="GO" id="GO:0016874">
    <property type="term" value="F:ligase activity"/>
    <property type="evidence" value="ECO:0007669"/>
    <property type="project" value="UniProtKB-KW"/>
</dbReference>
<dbReference type="Gene3D" id="3.40.50.12780">
    <property type="entry name" value="N-terminal domain of ligase-like"/>
    <property type="match status" value="1"/>
</dbReference>
<gene>
    <name evidence="2" type="ORF">Ga0609869_000522</name>
</gene>
<sequence length="473" mass="48570">MAELVSGFLAMAGAAPARPAVIAPGETLSFGELRVLAEGFAARLEAGGVRRGDRLLLAMPVSPRLYAALAGAWLAGAAVVFPEPTLGLRGLRHAIGATRPHGLIATGPYRALRVLPGLWGLPAFAPGPVGGARTVKPPAPSDTALISFTTGSTGRPKAIARSHGFLAAQNAALAPVLAASEGTRDLVGFPAFVLAGLAAGRTSVLPGRPVAGRRADPAALARQIGVSGATRLLLPPAACAGLAANGLPAHVAKVFTGGGPVFPDLIDGLQAARPEVEVIAVYGSTEAEPVAVLDAREIAGADRRAMAAGGGLLAGRPVPELALRIVDDEILVAGPHVNAGYLDPADDTANKLREGGRVWHRTGDAGRLDGAGRLWLLGRLADRAETPLGPRYPFQIELPARGWPGVRGAALLGGQAPVLCLEGDAARARDYRTRAAALGIADVQPVPVIPLDRRHGSKLDRARLARLVRRPPH</sequence>
<comment type="caution">
    <text evidence="2">The sequence shown here is derived from an EMBL/GenBank/DDBJ whole genome shotgun (WGS) entry which is preliminary data.</text>
</comment>
<dbReference type="RefSeq" id="WP_125408056.1">
    <property type="nucleotide sequence ID" value="NZ_JBEHHI010000001.1"/>
</dbReference>
<dbReference type="EMBL" id="JBEHHI010000001">
    <property type="protein sequence ID" value="MEX5727169.1"/>
    <property type="molecule type" value="Genomic_DNA"/>
</dbReference>
<dbReference type="PANTHER" id="PTHR43767:SF1">
    <property type="entry name" value="NONRIBOSOMAL PEPTIDE SYNTHASE PES1 (EUROFUNG)-RELATED"/>
    <property type="match status" value="1"/>
</dbReference>
<proteinExistence type="predicted"/>
<dbReference type="PROSITE" id="PS00455">
    <property type="entry name" value="AMP_BINDING"/>
    <property type="match status" value="1"/>
</dbReference>
<keyword evidence="3" id="KW-1185">Reference proteome</keyword>
<evidence type="ECO:0000259" key="1">
    <source>
        <dbReference type="Pfam" id="PF00501"/>
    </source>
</evidence>
<dbReference type="Pfam" id="PF00501">
    <property type="entry name" value="AMP-binding"/>
    <property type="match status" value="1"/>
</dbReference>
<dbReference type="PANTHER" id="PTHR43767">
    <property type="entry name" value="LONG-CHAIN-FATTY-ACID--COA LIGASE"/>
    <property type="match status" value="1"/>
</dbReference>
<dbReference type="InterPro" id="IPR000873">
    <property type="entry name" value="AMP-dep_synth/lig_dom"/>
</dbReference>
<dbReference type="InterPro" id="IPR050237">
    <property type="entry name" value="ATP-dep_AMP-bd_enzyme"/>
</dbReference>
<evidence type="ECO:0000313" key="2">
    <source>
        <dbReference type="EMBL" id="MEX5727169.1"/>
    </source>
</evidence>
<keyword evidence="2" id="KW-0436">Ligase</keyword>
<reference evidence="2 3" key="1">
    <citation type="submission" date="2024-06" db="EMBL/GenBank/DDBJ databases">
        <title>Genome of Rhodovulum iodosum, a marine photoferrotroph.</title>
        <authorList>
            <person name="Bianchini G."/>
            <person name="Nikeleit V."/>
            <person name="Kappler A."/>
            <person name="Bryce C."/>
            <person name="Sanchez-Baracaldo P."/>
        </authorList>
    </citation>
    <scope>NUCLEOTIDE SEQUENCE [LARGE SCALE GENOMIC DNA]</scope>
    <source>
        <strain evidence="2 3">UT/N1</strain>
    </source>
</reference>
<feature type="domain" description="AMP-dependent synthetase/ligase" evidence="1">
    <location>
        <begin position="13"/>
        <end position="342"/>
    </location>
</feature>
<accession>A0ABV3XPC0</accession>
<dbReference type="SUPFAM" id="SSF56801">
    <property type="entry name" value="Acetyl-CoA synthetase-like"/>
    <property type="match status" value="1"/>
</dbReference>
<dbReference type="InterPro" id="IPR020845">
    <property type="entry name" value="AMP-binding_CS"/>
</dbReference>
<organism evidence="2 3">
    <name type="scientific">Rhodovulum iodosum</name>
    <dbReference type="NCBI Taxonomy" id="68291"/>
    <lineage>
        <taxon>Bacteria</taxon>
        <taxon>Pseudomonadati</taxon>
        <taxon>Pseudomonadota</taxon>
        <taxon>Alphaproteobacteria</taxon>
        <taxon>Rhodobacterales</taxon>
        <taxon>Paracoccaceae</taxon>
        <taxon>Rhodovulum</taxon>
    </lineage>
</organism>
<dbReference type="InterPro" id="IPR042099">
    <property type="entry name" value="ANL_N_sf"/>
</dbReference>